<keyword evidence="3" id="KW-1185">Reference proteome</keyword>
<evidence type="ECO:0000313" key="2">
    <source>
        <dbReference type="EMBL" id="EHK20846.1"/>
    </source>
</evidence>
<protein>
    <recommendedName>
        <fullName evidence="1">Amidase domain-containing protein</fullName>
    </recommendedName>
</protein>
<dbReference type="RefSeq" id="XP_013955041.1">
    <property type="nucleotide sequence ID" value="XM_014099566.1"/>
</dbReference>
<dbReference type="InterPro" id="IPR023631">
    <property type="entry name" value="Amidase_dom"/>
</dbReference>
<dbReference type="PANTHER" id="PTHR46310:SF7">
    <property type="entry name" value="AMIDASE 1"/>
    <property type="match status" value="1"/>
</dbReference>
<sequence length="130" mass="14020">MPSQIYISSRDPKTSGNGPLAGIRMLIKDNIHLKGIKTSAGSLEFYNANGPQKKTAECVQILIDKGAAILGKTKMAPFWKWEESGAYGDYEAPLNPRADPKKSRRGKIPGCAAAITSYDCIDAVISTDSM</sequence>
<evidence type="ECO:0000313" key="3">
    <source>
        <dbReference type="Proteomes" id="UP000007115"/>
    </source>
</evidence>
<dbReference type="EMBL" id="ABDF02000077">
    <property type="protein sequence ID" value="EHK20846.1"/>
    <property type="molecule type" value="Genomic_DNA"/>
</dbReference>
<dbReference type="PANTHER" id="PTHR46310">
    <property type="entry name" value="AMIDASE 1"/>
    <property type="match status" value="1"/>
</dbReference>
<name>G9MXE8_HYPVG</name>
<dbReference type="SUPFAM" id="SSF75304">
    <property type="entry name" value="Amidase signature (AS) enzymes"/>
    <property type="match status" value="1"/>
</dbReference>
<dbReference type="STRING" id="413071.G9MXE8"/>
<reference evidence="2 3" key="1">
    <citation type="journal article" date="2011" name="Genome Biol.">
        <title>Comparative genome sequence analysis underscores mycoparasitism as the ancestral life style of Trichoderma.</title>
        <authorList>
            <person name="Kubicek C.P."/>
            <person name="Herrera-Estrella A."/>
            <person name="Seidl-Seiboth V."/>
            <person name="Martinez D.A."/>
            <person name="Druzhinina I.S."/>
            <person name="Thon M."/>
            <person name="Zeilinger S."/>
            <person name="Casas-Flores S."/>
            <person name="Horwitz B.A."/>
            <person name="Mukherjee P.K."/>
            <person name="Mukherjee M."/>
            <person name="Kredics L."/>
            <person name="Alcaraz L.D."/>
            <person name="Aerts A."/>
            <person name="Antal Z."/>
            <person name="Atanasova L."/>
            <person name="Cervantes-Badillo M.G."/>
            <person name="Challacombe J."/>
            <person name="Chertkov O."/>
            <person name="McCluskey K."/>
            <person name="Coulpier F."/>
            <person name="Deshpande N."/>
            <person name="von Doehren H."/>
            <person name="Ebbole D.J."/>
            <person name="Esquivel-Naranjo E.U."/>
            <person name="Fekete E."/>
            <person name="Flipphi M."/>
            <person name="Glaser F."/>
            <person name="Gomez-Rodriguez E.Y."/>
            <person name="Gruber S."/>
            <person name="Han C."/>
            <person name="Henrissat B."/>
            <person name="Hermosa R."/>
            <person name="Hernandez-Onate M."/>
            <person name="Karaffa L."/>
            <person name="Kosti I."/>
            <person name="Le Crom S."/>
            <person name="Lindquist E."/>
            <person name="Lucas S."/>
            <person name="Luebeck M."/>
            <person name="Luebeck P.S."/>
            <person name="Margeot A."/>
            <person name="Metz B."/>
            <person name="Misra M."/>
            <person name="Nevalainen H."/>
            <person name="Omann M."/>
            <person name="Packer N."/>
            <person name="Perrone G."/>
            <person name="Uresti-Rivera E.E."/>
            <person name="Salamov A."/>
            <person name="Schmoll M."/>
            <person name="Seiboth B."/>
            <person name="Shapiro H."/>
            <person name="Sukno S."/>
            <person name="Tamayo-Ramos J.A."/>
            <person name="Tisch D."/>
            <person name="Wiest A."/>
            <person name="Wilkinson H.H."/>
            <person name="Zhang M."/>
            <person name="Coutinho P.M."/>
            <person name="Kenerley C.M."/>
            <person name="Monte E."/>
            <person name="Baker S.E."/>
            <person name="Grigoriev I.V."/>
        </authorList>
    </citation>
    <scope>NUCLEOTIDE SEQUENCE [LARGE SCALE GENOMIC DNA]</scope>
    <source>
        <strain evidence="3">Gv29-8 / FGSC 10586</strain>
    </source>
</reference>
<dbReference type="Proteomes" id="UP000007115">
    <property type="component" value="Unassembled WGS sequence"/>
</dbReference>
<dbReference type="VEuPathDB" id="FungiDB:TRIVIDRAFT_153780"/>
<dbReference type="AlphaFoldDB" id="G9MXE8"/>
<comment type="caution">
    <text evidence="2">The sequence shown here is derived from an EMBL/GenBank/DDBJ whole genome shotgun (WGS) entry which is preliminary data.</text>
</comment>
<dbReference type="HOGENOM" id="CLU_1938464_0_0_1"/>
<accession>G9MXE8</accession>
<dbReference type="GeneID" id="25788244"/>
<dbReference type="Gene3D" id="3.90.1300.10">
    <property type="entry name" value="Amidase signature (AS) domain"/>
    <property type="match status" value="1"/>
</dbReference>
<dbReference type="OrthoDB" id="5423360at2759"/>
<dbReference type="InParanoid" id="G9MXE8"/>
<organism evidence="2 3">
    <name type="scientific">Hypocrea virens (strain Gv29-8 / FGSC 10586)</name>
    <name type="common">Gliocladium virens</name>
    <name type="synonym">Trichoderma virens</name>
    <dbReference type="NCBI Taxonomy" id="413071"/>
    <lineage>
        <taxon>Eukaryota</taxon>
        <taxon>Fungi</taxon>
        <taxon>Dikarya</taxon>
        <taxon>Ascomycota</taxon>
        <taxon>Pezizomycotina</taxon>
        <taxon>Sordariomycetes</taxon>
        <taxon>Hypocreomycetidae</taxon>
        <taxon>Hypocreales</taxon>
        <taxon>Hypocreaceae</taxon>
        <taxon>Trichoderma</taxon>
    </lineage>
</organism>
<feature type="domain" description="Amidase" evidence="1">
    <location>
        <begin position="15"/>
        <end position="81"/>
    </location>
</feature>
<dbReference type="InterPro" id="IPR036928">
    <property type="entry name" value="AS_sf"/>
</dbReference>
<proteinExistence type="predicted"/>
<evidence type="ECO:0000259" key="1">
    <source>
        <dbReference type="Pfam" id="PF01425"/>
    </source>
</evidence>
<dbReference type="Pfam" id="PF01425">
    <property type="entry name" value="Amidase"/>
    <property type="match status" value="1"/>
</dbReference>
<gene>
    <name evidence="2" type="ORF">TRIVIDRAFT_153780</name>
</gene>